<sequence length="478" mass="55250">MPAINQKQVLKQLQKLSPQQIQMIKLLELPTLQLEQRVKQEIEENPVLEEEQQTAEESTEDNGMPKEVSMEEYLKEAETPAYKSYVNNYSRDDKARQVVLFEGMSMHEYLTEQLSYREMPQEQFEIARYIIGNIDDDGYLRLDLQSISDDIAFNYGKEIDIPELEEGLRVVQSLEPPGVGARDIRECLLLQLERRSNLTAAQVLAKRILENCFTEFTKKHFEKIMGRLGISEEQFRAAIEEIQRLSPKPGNLYNEGGNIASPYVIPDFILDERDGELMLRLNSYNVPELKINRKYADMIRQMAHSSGNPSQEDKEALQFVKNKIDSAKWFISAIKQRQDTLMRTMQAIVDYQREYFLDGNESKLKPMILKDIADMTGLDVSTISRVVNSKYVQTGFGIISLKQLFSEAMQTDSGEEVSSYEIKNILSECIDREDKRKPLTDEALMEILNNMGYHIARRTVAKYREMLGIPVARLRKEL</sequence>
<evidence type="ECO:0000259" key="10">
    <source>
        <dbReference type="Pfam" id="PF04552"/>
    </source>
</evidence>
<dbReference type="PROSITE" id="PS50044">
    <property type="entry name" value="SIGMA54_3"/>
    <property type="match status" value="1"/>
</dbReference>
<keyword evidence="4" id="KW-0548">Nucleotidyltransferase</keyword>
<dbReference type="Gene3D" id="1.10.10.60">
    <property type="entry name" value="Homeodomain-like"/>
    <property type="match status" value="1"/>
</dbReference>
<keyword evidence="6" id="KW-0731">Sigma factor</keyword>
<feature type="compositionally biased region" description="Acidic residues" evidence="9">
    <location>
        <begin position="43"/>
        <end position="60"/>
    </location>
</feature>
<dbReference type="PRINTS" id="PR00045">
    <property type="entry name" value="SIGMA54FCT"/>
</dbReference>
<keyword evidence="7" id="KW-0238">DNA-binding</keyword>
<dbReference type="PROSITE" id="PS00718">
    <property type="entry name" value="SIGMA54_2"/>
    <property type="match status" value="1"/>
</dbReference>
<dbReference type="PANTHER" id="PTHR32248:SF4">
    <property type="entry name" value="RNA POLYMERASE SIGMA-54 FACTOR"/>
    <property type="match status" value="1"/>
</dbReference>
<keyword evidence="3" id="KW-0808">Transferase</keyword>
<evidence type="ECO:0000259" key="11">
    <source>
        <dbReference type="Pfam" id="PF04963"/>
    </source>
</evidence>
<comment type="caution">
    <text evidence="12">The sequence shown here is derived from an EMBL/GenBank/DDBJ whole genome shotgun (WGS) entry which is preliminary data.</text>
</comment>
<evidence type="ECO:0000256" key="6">
    <source>
        <dbReference type="ARBA" id="ARBA00023082"/>
    </source>
</evidence>
<dbReference type="PANTHER" id="PTHR32248">
    <property type="entry name" value="RNA POLYMERASE SIGMA-54 FACTOR"/>
    <property type="match status" value="1"/>
</dbReference>
<name>A0ABR4YJ10_9BACT</name>
<dbReference type="InterPro" id="IPR038709">
    <property type="entry name" value="RpoN_core-bd_sf"/>
</dbReference>
<keyword evidence="8" id="KW-0804">Transcription</keyword>
<dbReference type="RefSeq" id="WP_035472780.1">
    <property type="nucleotide sequence ID" value="NZ_JRGF01000005.1"/>
</dbReference>
<evidence type="ECO:0000313" key="12">
    <source>
        <dbReference type="EMBL" id="KHE42234.1"/>
    </source>
</evidence>
<feature type="domain" description="RNA polymerase sigma factor 54 DNA-binding" evidence="10">
    <location>
        <begin position="318"/>
        <end position="476"/>
    </location>
</feature>
<comment type="similarity">
    <text evidence="1">Belongs to the sigma-54 factor family.</text>
</comment>
<gene>
    <name evidence="12" type="ORF">LG35_04860</name>
</gene>
<dbReference type="Pfam" id="PF04963">
    <property type="entry name" value="Sigma54_CBD"/>
    <property type="match status" value="1"/>
</dbReference>
<evidence type="ECO:0000256" key="5">
    <source>
        <dbReference type="ARBA" id="ARBA00023015"/>
    </source>
</evidence>
<dbReference type="PIRSF" id="PIRSF000774">
    <property type="entry name" value="RpoN"/>
    <property type="match status" value="1"/>
</dbReference>
<dbReference type="InterPro" id="IPR000394">
    <property type="entry name" value="RNA_pol_sigma_54"/>
</dbReference>
<reference evidence="12 13" key="1">
    <citation type="submission" date="2014-09" db="EMBL/GenBank/DDBJ databases">
        <title>Alistipes sp. 627, sp. nov., a novel member of the family Rikenellaceae isolated from human faeces.</title>
        <authorList>
            <person name="Shkoporov A.N."/>
            <person name="Chaplin A.V."/>
            <person name="Motuzova O.V."/>
            <person name="Kafarskaia L.I."/>
            <person name="Khokhlova E.V."/>
            <person name="Efimov B.A."/>
        </authorList>
    </citation>
    <scope>NUCLEOTIDE SEQUENCE [LARGE SCALE GENOMIC DNA]</scope>
    <source>
        <strain evidence="12 13">627</strain>
    </source>
</reference>
<evidence type="ECO:0000256" key="4">
    <source>
        <dbReference type="ARBA" id="ARBA00022695"/>
    </source>
</evidence>
<keyword evidence="5" id="KW-0805">Transcription regulation</keyword>
<evidence type="ECO:0000256" key="9">
    <source>
        <dbReference type="SAM" id="MobiDB-lite"/>
    </source>
</evidence>
<evidence type="ECO:0000313" key="13">
    <source>
        <dbReference type="Proteomes" id="UP000030889"/>
    </source>
</evidence>
<dbReference type="InterPro" id="IPR007046">
    <property type="entry name" value="RNA_pol_sigma_54_core-bd"/>
</dbReference>
<dbReference type="Pfam" id="PF00309">
    <property type="entry name" value="Sigma54_AID"/>
    <property type="match status" value="1"/>
</dbReference>
<protein>
    <submittedName>
        <fullName evidence="12">RNA polymerase sigma54 factor</fullName>
    </submittedName>
</protein>
<evidence type="ECO:0000256" key="7">
    <source>
        <dbReference type="ARBA" id="ARBA00023125"/>
    </source>
</evidence>
<feature type="region of interest" description="Disordered" evidence="9">
    <location>
        <begin position="43"/>
        <end position="65"/>
    </location>
</feature>
<dbReference type="InterPro" id="IPR007634">
    <property type="entry name" value="RNA_pol_sigma_54_DNA-bd"/>
</dbReference>
<keyword evidence="13" id="KW-1185">Reference proteome</keyword>
<evidence type="ECO:0000256" key="1">
    <source>
        <dbReference type="ARBA" id="ARBA00008798"/>
    </source>
</evidence>
<dbReference type="Gene3D" id="1.10.10.1330">
    <property type="entry name" value="RNA polymerase sigma-54 factor, core-binding domain"/>
    <property type="match status" value="1"/>
</dbReference>
<evidence type="ECO:0000256" key="3">
    <source>
        <dbReference type="ARBA" id="ARBA00022679"/>
    </source>
</evidence>
<dbReference type="EMBL" id="JRGF01000005">
    <property type="protein sequence ID" value="KHE42234.1"/>
    <property type="molecule type" value="Genomic_DNA"/>
</dbReference>
<dbReference type="Pfam" id="PF04552">
    <property type="entry name" value="Sigma54_DBD"/>
    <property type="match status" value="1"/>
</dbReference>
<feature type="domain" description="RNA polymerase sigma factor 54 core-binding" evidence="11">
    <location>
        <begin position="102"/>
        <end position="295"/>
    </location>
</feature>
<proteinExistence type="inferred from homology"/>
<dbReference type="Proteomes" id="UP000030889">
    <property type="component" value="Unassembled WGS sequence"/>
</dbReference>
<evidence type="ECO:0000256" key="2">
    <source>
        <dbReference type="ARBA" id="ARBA00022478"/>
    </source>
</evidence>
<keyword evidence="2" id="KW-0240">DNA-directed RNA polymerase</keyword>
<accession>A0ABR4YJ10</accession>
<evidence type="ECO:0000256" key="8">
    <source>
        <dbReference type="ARBA" id="ARBA00023163"/>
    </source>
</evidence>
<dbReference type="NCBIfam" id="TIGR02395">
    <property type="entry name" value="rpoN_sigma"/>
    <property type="match status" value="1"/>
</dbReference>
<organism evidence="12 13">
    <name type="scientific">Alistipes inops</name>
    <dbReference type="NCBI Taxonomy" id="1501391"/>
    <lineage>
        <taxon>Bacteria</taxon>
        <taxon>Pseudomonadati</taxon>
        <taxon>Bacteroidota</taxon>
        <taxon>Bacteroidia</taxon>
        <taxon>Bacteroidales</taxon>
        <taxon>Rikenellaceae</taxon>
        <taxon>Alistipes</taxon>
    </lineage>
</organism>